<dbReference type="PANTHER" id="PTHR46566:SF2">
    <property type="entry name" value="ATP-DEPENDENT 6-PHOSPHOFRUCTOKINASE ISOZYME 2"/>
    <property type="match status" value="1"/>
</dbReference>
<accession>A0AAE3NZT3</accession>
<evidence type="ECO:0000256" key="5">
    <source>
        <dbReference type="ARBA" id="ARBA00022840"/>
    </source>
</evidence>
<evidence type="ECO:0000256" key="2">
    <source>
        <dbReference type="ARBA" id="ARBA00022679"/>
    </source>
</evidence>
<dbReference type="InterPro" id="IPR011611">
    <property type="entry name" value="PfkB_dom"/>
</dbReference>
<feature type="domain" description="Carbohydrate kinase PfkB" evidence="7">
    <location>
        <begin position="24"/>
        <end position="289"/>
    </location>
</feature>
<proteinExistence type="inferred from homology"/>
<protein>
    <submittedName>
        <fullName evidence="8">PfkB family carbohydrate kinase</fullName>
    </submittedName>
</protein>
<evidence type="ECO:0000259" key="7">
    <source>
        <dbReference type="Pfam" id="PF00294"/>
    </source>
</evidence>
<dbReference type="SUPFAM" id="SSF53613">
    <property type="entry name" value="Ribokinase-like"/>
    <property type="match status" value="1"/>
</dbReference>
<dbReference type="PIRSF" id="PIRSF000535">
    <property type="entry name" value="1PFK/6PFK/LacC"/>
    <property type="match status" value="1"/>
</dbReference>
<reference evidence="8" key="1">
    <citation type="submission" date="2023-03" db="EMBL/GenBank/DDBJ databases">
        <title>Stygiobacter electus gen. nov., sp. nov., facultatively anaerobic thermotolerant bacterium of the class Ignavibacteria from a well of Yessentuki mineral water deposit.</title>
        <authorList>
            <person name="Podosokorskaya O.A."/>
            <person name="Elcheninov A.G."/>
            <person name="Petrova N.F."/>
            <person name="Zavarzina D.G."/>
            <person name="Kublanov I.V."/>
            <person name="Merkel A.Y."/>
        </authorList>
    </citation>
    <scope>NUCLEOTIDE SEQUENCE</scope>
    <source>
        <strain evidence="8">09-Me</strain>
    </source>
</reference>
<dbReference type="PROSITE" id="PS00584">
    <property type="entry name" value="PFKB_KINASES_2"/>
    <property type="match status" value="1"/>
</dbReference>
<name>A0AAE3NZT3_9BACT</name>
<dbReference type="GO" id="GO:0008443">
    <property type="term" value="F:phosphofructokinase activity"/>
    <property type="evidence" value="ECO:0007669"/>
    <property type="project" value="TreeGrafter"/>
</dbReference>
<evidence type="ECO:0000256" key="3">
    <source>
        <dbReference type="ARBA" id="ARBA00022741"/>
    </source>
</evidence>
<evidence type="ECO:0000256" key="6">
    <source>
        <dbReference type="PIRNR" id="PIRNR000535"/>
    </source>
</evidence>
<keyword evidence="4 8" id="KW-0418">Kinase</keyword>
<dbReference type="PANTHER" id="PTHR46566">
    <property type="entry name" value="1-PHOSPHOFRUCTOKINASE-RELATED"/>
    <property type="match status" value="1"/>
</dbReference>
<dbReference type="InterPro" id="IPR017583">
    <property type="entry name" value="Tagatose/fructose_Pkinase"/>
</dbReference>
<comment type="caution">
    <text evidence="8">The sequence shown here is derived from an EMBL/GenBank/DDBJ whole genome shotgun (WGS) entry which is preliminary data.</text>
</comment>
<dbReference type="Pfam" id="PF00294">
    <property type="entry name" value="PfkB"/>
    <property type="match status" value="1"/>
</dbReference>
<dbReference type="Gene3D" id="3.40.1190.20">
    <property type="match status" value="1"/>
</dbReference>
<dbReference type="RefSeq" id="WP_321534904.1">
    <property type="nucleotide sequence ID" value="NZ_JARGDL010000003.1"/>
</dbReference>
<keyword evidence="9" id="KW-1185">Reference proteome</keyword>
<sequence length="322" mass="36089">MILTVTINPLLERRLFFNNVSLGKSQRAFDENFYAGGKGINVSRQLNFLGLKNHAFTFLGGNNGKILRHCLQKDKIDFTVVSTKSETRIADLIIEKENKRVTTFFGLNSKITSDEVSDFKLKLDKMIQNCSTVVFAGSSPCEETDDIFSFGINLASEYDKISILDSYGSHLEKSYQAKPTIVHNNISEIENSLNIDLSSEENKINFLLDLNKQGIKWAFLTDGENPIYASKFDFIYKVEFPKVEVFDSTGSGDAFTAGVAYSVDNSLVFEDTLKLSTKLGMLNATMIETCEVERNLLDDFDPQITIIPIGKKMKLINDSPTT</sequence>
<dbReference type="InterPro" id="IPR029056">
    <property type="entry name" value="Ribokinase-like"/>
</dbReference>
<dbReference type="GO" id="GO:0005524">
    <property type="term" value="F:ATP binding"/>
    <property type="evidence" value="ECO:0007669"/>
    <property type="project" value="UniProtKB-KW"/>
</dbReference>
<evidence type="ECO:0000256" key="4">
    <source>
        <dbReference type="ARBA" id="ARBA00022777"/>
    </source>
</evidence>
<comment type="similarity">
    <text evidence="1">Belongs to the carbohydrate kinase PfkB family.</text>
</comment>
<evidence type="ECO:0000256" key="1">
    <source>
        <dbReference type="ARBA" id="ARBA00010688"/>
    </source>
</evidence>
<dbReference type="AlphaFoldDB" id="A0AAE3NZT3"/>
<keyword evidence="3" id="KW-0547">Nucleotide-binding</keyword>
<evidence type="ECO:0000313" key="8">
    <source>
        <dbReference type="EMBL" id="MDF1611137.1"/>
    </source>
</evidence>
<keyword evidence="2 6" id="KW-0808">Transferase</keyword>
<organism evidence="8 9">
    <name type="scientific">Stygiobacter electus</name>
    <dbReference type="NCBI Taxonomy" id="3032292"/>
    <lineage>
        <taxon>Bacteria</taxon>
        <taxon>Pseudomonadati</taxon>
        <taxon>Ignavibacteriota</taxon>
        <taxon>Ignavibacteria</taxon>
        <taxon>Ignavibacteriales</taxon>
        <taxon>Melioribacteraceae</taxon>
        <taxon>Stygiobacter</taxon>
    </lineage>
</organism>
<dbReference type="InterPro" id="IPR002173">
    <property type="entry name" value="Carboh/pur_kinase_PfkB_CS"/>
</dbReference>
<evidence type="ECO:0000313" key="9">
    <source>
        <dbReference type="Proteomes" id="UP001221302"/>
    </source>
</evidence>
<dbReference type="PROSITE" id="PS00583">
    <property type="entry name" value="PFKB_KINASES_1"/>
    <property type="match status" value="1"/>
</dbReference>
<keyword evidence="5" id="KW-0067">ATP-binding</keyword>
<gene>
    <name evidence="8" type="ORF">P0M35_03175</name>
</gene>
<dbReference type="Proteomes" id="UP001221302">
    <property type="component" value="Unassembled WGS sequence"/>
</dbReference>
<dbReference type="GO" id="GO:0005829">
    <property type="term" value="C:cytosol"/>
    <property type="evidence" value="ECO:0007669"/>
    <property type="project" value="TreeGrafter"/>
</dbReference>
<dbReference type="EMBL" id="JARGDL010000003">
    <property type="protein sequence ID" value="MDF1611137.1"/>
    <property type="molecule type" value="Genomic_DNA"/>
</dbReference>